<comment type="caution">
    <text evidence="4">The sequence shown here is derived from an EMBL/GenBank/DDBJ whole genome shotgun (WGS) entry which is preliminary data.</text>
</comment>
<dbReference type="Pfam" id="PF01968">
    <property type="entry name" value="Hydantoinase_A"/>
    <property type="match status" value="1"/>
</dbReference>
<reference evidence="4 5" key="1">
    <citation type="submission" date="2019-10" db="EMBL/GenBank/DDBJ databases">
        <title>Bacillus aerolatum sp. nov., isolated from bioaerosol of sport playgrounds.</title>
        <authorList>
            <person name="Chen P."/>
            <person name="Zhang G."/>
        </authorList>
    </citation>
    <scope>NUCLEOTIDE SEQUENCE [LARGE SCALE GENOMIC DNA]</scope>
    <source>
        <strain evidence="4 5">CX253</strain>
    </source>
</reference>
<feature type="domain" description="Acetophenone carboxylase-like C-terminal" evidence="3">
    <location>
        <begin position="501"/>
        <end position="670"/>
    </location>
</feature>
<dbReference type="InterPro" id="IPR008040">
    <property type="entry name" value="Hydant_A_N"/>
</dbReference>
<dbReference type="Pfam" id="PF05378">
    <property type="entry name" value="Hydant_A_N"/>
    <property type="match status" value="1"/>
</dbReference>
<sequence>MSKYHVAVDVGGTFTDVFVFDEKTGEIYVTKTSSTPGNPEKGMMNGIAKAKLTGDQIAMFSHGTTVGTNALIERKLPKAALVTTKGFRDVTEIRRGTKLDLWDAYNDVAEPYIKRRDRFELTERVDYSGEMITEVNEAEVRELARILKRRQVESIAICFMNAYVNGDNEKRVKEIFQEEMPDVYICTSSDTLPEIFEHERMSTTIVNAVLGPTISKYIKVLEKEMKEVGYNGDILVLHSGGGVMTSETVPRYAARLASSGIAAGAIASKHIANMCGFKNAIGLDMGGTSTDISLMYDNDLRVTKDWYIEYGYPIGFPSIEILTIGAGGGSLSWIDEGGSLRNGPQSAGAVPGPACYKLGGTEPTNTDANVVLGRLGTKLLDGQMTLDKEASLQAIENTVASKLNYNVHEAADAIVKVANANMCDALRLISVRRGYDPRDFALVAFGGAGALHGAELAKEMEIPNVIVPAHPGVAAAMGCLLVDVRHDVTKTFLTNVEDIQKEDLEKEFIEMEKEAIGLLEEEGIASENMNLIRYVDMRYVGQWRTLSVSVDRPLHSLEYAVERFHKEHEREFAFTDNTKGIEIYGLRVEAIGTVQKPEFNKEEPSGTLEEALKETRDVYFEEAGGFTETAIYDRVKIPVLSEFAGPAIIDQLDSTIVVPPGCTVKVDEYRNIIMSFAKKNENGGKEAAETVPTLAN</sequence>
<dbReference type="InterPro" id="IPR045079">
    <property type="entry name" value="Oxoprolinase-like"/>
</dbReference>
<feature type="domain" description="Hydantoinase/oxoprolinase N-terminal" evidence="2">
    <location>
        <begin position="6"/>
        <end position="179"/>
    </location>
</feature>
<feature type="domain" description="Hydantoinase A/oxoprolinase" evidence="1">
    <location>
        <begin position="200"/>
        <end position="487"/>
    </location>
</feature>
<dbReference type="SUPFAM" id="SSF53067">
    <property type="entry name" value="Actin-like ATPase domain"/>
    <property type="match status" value="1"/>
</dbReference>
<dbReference type="EMBL" id="WEIO01000005">
    <property type="protein sequence ID" value="KAB7706612.1"/>
    <property type="molecule type" value="Genomic_DNA"/>
</dbReference>
<dbReference type="RefSeq" id="WP_152151673.1">
    <property type="nucleotide sequence ID" value="NZ_WEIO01000005.1"/>
</dbReference>
<gene>
    <name evidence="4" type="ORF">F9802_10470</name>
</gene>
<dbReference type="AlphaFoldDB" id="A0A6I1FFA0"/>
<evidence type="ECO:0000259" key="3">
    <source>
        <dbReference type="Pfam" id="PF19278"/>
    </source>
</evidence>
<name>A0A6I1FFA0_9BACI</name>
<dbReference type="InterPro" id="IPR002821">
    <property type="entry name" value="Hydantoinase_A"/>
</dbReference>
<evidence type="ECO:0000313" key="5">
    <source>
        <dbReference type="Proteomes" id="UP000429595"/>
    </source>
</evidence>
<keyword evidence="5" id="KW-1185">Reference proteome</keyword>
<dbReference type="InterPro" id="IPR049517">
    <property type="entry name" value="ACX-like_C"/>
</dbReference>
<dbReference type="Pfam" id="PF19278">
    <property type="entry name" value="Hydant_A_C"/>
    <property type="match status" value="1"/>
</dbReference>
<accession>A0A6I1FFA0</accession>
<protein>
    <submittedName>
        <fullName evidence="4">Hydantoinase/oxoprolinase family protein</fullName>
    </submittedName>
</protein>
<dbReference type="GO" id="GO:0006749">
    <property type="term" value="P:glutathione metabolic process"/>
    <property type="evidence" value="ECO:0007669"/>
    <property type="project" value="TreeGrafter"/>
</dbReference>
<evidence type="ECO:0000259" key="1">
    <source>
        <dbReference type="Pfam" id="PF01968"/>
    </source>
</evidence>
<dbReference type="Proteomes" id="UP000429595">
    <property type="component" value="Unassembled WGS sequence"/>
</dbReference>
<evidence type="ECO:0000313" key="4">
    <source>
        <dbReference type="EMBL" id="KAB7706612.1"/>
    </source>
</evidence>
<dbReference type="PANTHER" id="PTHR11365">
    <property type="entry name" value="5-OXOPROLINASE RELATED"/>
    <property type="match status" value="1"/>
</dbReference>
<evidence type="ECO:0000259" key="2">
    <source>
        <dbReference type="Pfam" id="PF05378"/>
    </source>
</evidence>
<dbReference type="PANTHER" id="PTHR11365:SF23">
    <property type="entry name" value="HYPOTHETICAL 5-OXOPROLINASE (EUROFUNG)-RELATED"/>
    <property type="match status" value="1"/>
</dbReference>
<proteinExistence type="predicted"/>
<dbReference type="InterPro" id="IPR043129">
    <property type="entry name" value="ATPase_NBD"/>
</dbReference>
<dbReference type="GO" id="GO:0005829">
    <property type="term" value="C:cytosol"/>
    <property type="evidence" value="ECO:0007669"/>
    <property type="project" value="TreeGrafter"/>
</dbReference>
<dbReference type="GO" id="GO:0017168">
    <property type="term" value="F:5-oxoprolinase (ATP-hydrolyzing) activity"/>
    <property type="evidence" value="ECO:0007669"/>
    <property type="project" value="TreeGrafter"/>
</dbReference>
<organism evidence="4 5">
    <name type="scientific">Bacillus aerolatus</name>
    <dbReference type="NCBI Taxonomy" id="2653354"/>
    <lineage>
        <taxon>Bacteria</taxon>
        <taxon>Bacillati</taxon>
        <taxon>Bacillota</taxon>
        <taxon>Bacilli</taxon>
        <taxon>Bacillales</taxon>
        <taxon>Bacillaceae</taxon>
        <taxon>Bacillus</taxon>
    </lineage>
</organism>